<feature type="region of interest" description="Disordered" evidence="1">
    <location>
        <begin position="289"/>
        <end position="366"/>
    </location>
</feature>
<name>A0A8H7SQR2_9FUNG</name>
<dbReference type="EMBL" id="JAEPRE010000111">
    <property type="protein sequence ID" value="KAG2232438.1"/>
    <property type="molecule type" value="Genomic_DNA"/>
</dbReference>
<protein>
    <submittedName>
        <fullName evidence="2">Uncharacterized protein</fullName>
    </submittedName>
</protein>
<gene>
    <name evidence="2" type="ORF">INT48_001914</name>
</gene>
<feature type="compositionally biased region" description="Basic and acidic residues" evidence="1">
    <location>
        <begin position="304"/>
        <end position="318"/>
    </location>
</feature>
<dbReference type="AlphaFoldDB" id="A0A8H7SQR2"/>
<evidence type="ECO:0000256" key="1">
    <source>
        <dbReference type="SAM" id="MobiDB-lite"/>
    </source>
</evidence>
<reference evidence="2" key="1">
    <citation type="submission" date="2021-01" db="EMBL/GenBank/DDBJ databases">
        <title>Metabolic potential, ecology and presence of endohyphal bacteria is reflected in genomic diversity of Mucoromycotina.</title>
        <authorList>
            <person name="Muszewska A."/>
            <person name="Okrasinska A."/>
            <person name="Steczkiewicz K."/>
            <person name="Drgas O."/>
            <person name="Orlowska M."/>
            <person name="Perlinska-Lenart U."/>
            <person name="Aleksandrzak-Piekarczyk T."/>
            <person name="Szatraj K."/>
            <person name="Zielenkiewicz U."/>
            <person name="Pilsyk S."/>
            <person name="Malc E."/>
            <person name="Mieczkowski P."/>
            <person name="Kruszewska J.S."/>
            <person name="Biernat P."/>
            <person name="Pawlowska J."/>
        </authorList>
    </citation>
    <scope>NUCLEOTIDE SEQUENCE</scope>
    <source>
        <strain evidence="2">WA0000018081</strain>
    </source>
</reference>
<feature type="region of interest" description="Disordered" evidence="1">
    <location>
        <begin position="167"/>
        <end position="186"/>
    </location>
</feature>
<feature type="compositionally biased region" description="Basic and acidic residues" evidence="1">
    <location>
        <begin position="217"/>
        <end position="249"/>
    </location>
</feature>
<proteinExistence type="predicted"/>
<feature type="region of interest" description="Disordered" evidence="1">
    <location>
        <begin position="211"/>
        <end position="249"/>
    </location>
</feature>
<organism evidence="2 3">
    <name type="scientific">Thamnidium elegans</name>
    <dbReference type="NCBI Taxonomy" id="101142"/>
    <lineage>
        <taxon>Eukaryota</taxon>
        <taxon>Fungi</taxon>
        <taxon>Fungi incertae sedis</taxon>
        <taxon>Mucoromycota</taxon>
        <taxon>Mucoromycotina</taxon>
        <taxon>Mucoromycetes</taxon>
        <taxon>Mucorales</taxon>
        <taxon>Mucorineae</taxon>
        <taxon>Mucoraceae</taxon>
        <taxon>Thamnidium</taxon>
    </lineage>
</organism>
<keyword evidence="3" id="KW-1185">Reference proteome</keyword>
<comment type="caution">
    <text evidence="2">The sequence shown here is derived from an EMBL/GenBank/DDBJ whole genome shotgun (WGS) entry which is preliminary data.</text>
</comment>
<evidence type="ECO:0000313" key="3">
    <source>
        <dbReference type="Proteomes" id="UP000613177"/>
    </source>
</evidence>
<feature type="non-terminal residue" evidence="2">
    <location>
        <position position="1"/>
    </location>
</feature>
<evidence type="ECO:0000313" key="2">
    <source>
        <dbReference type="EMBL" id="KAG2232438.1"/>
    </source>
</evidence>
<dbReference type="Proteomes" id="UP000613177">
    <property type="component" value="Unassembled WGS sequence"/>
</dbReference>
<accession>A0A8H7SQR2</accession>
<sequence>GDVVDWFANEDGRHTSMSGNQTNKSNHYSISLHSIDDDELRMFHRDLVTPAPSVCYDDDMISRNMLNQRPIPARPASRTESVMLFKKINNGDEVVSFDLVSSDLRDFLDTDFMMDSILSRPVSRTTISKNASKIQDINKFRNTLQKRNDLLPKKKLEPSPLRTVVKDTTAQRDDSSKRYNNYSYITPPKTYKKNQIETVPSLRPKAFTRSFASEPVPEQRLHGSRLRETRLSEPRLSESRLHDSRLHESRFSEPRLPELRYAESRLPEPRLPELRNPEARYFEARYTEPTRLNTEPRLTRKPRFNTDSKTSQRDRMRSETVSSSSSSEEEEFWMQRSSQLLKNIKNDPILETSGKLKPKSTQEPNYTMPSGHYSSPILHHRYSVPNNRFLNAGEQHAMEYKSLSSSRTTEVADNAKQVLAGIRERRKSAMVFESPKLEASTRFQNSQQDYTPASDFRSRLQLHRESIASHSNNLRRSQPSKYIPNTNIRRYEEPSSRYI</sequence>